<dbReference type="Proteomes" id="UP001058744">
    <property type="component" value="Chromosome"/>
</dbReference>
<organism evidence="1 2">
    <name type="scientific">Pseudomonas asiatica</name>
    <dbReference type="NCBI Taxonomy" id="2219225"/>
    <lineage>
        <taxon>Bacteria</taxon>
        <taxon>Pseudomonadati</taxon>
        <taxon>Pseudomonadota</taxon>
        <taxon>Gammaproteobacteria</taxon>
        <taxon>Pseudomonadales</taxon>
        <taxon>Pseudomonadaceae</taxon>
        <taxon>Pseudomonas</taxon>
    </lineage>
</organism>
<dbReference type="InterPro" id="IPR009003">
    <property type="entry name" value="Peptidase_S1_PA"/>
</dbReference>
<dbReference type="AlphaFoldDB" id="A0AAJ5LMV7"/>
<accession>A0AAJ5LMV7</accession>
<dbReference type="SUPFAM" id="SSF50494">
    <property type="entry name" value="Trypsin-like serine proteases"/>
    <property type="match status" value="1"/>
</dbReference>
<protein>
    <submittedName>
        <fullName evidence="1">Serine protease</fullName>
    </submittedName>
</protein>
<keyword evidence="1" id="KW-0645">Protease</keyword>
<evidence type="ECO:0000313" key="2">
    <source>
        <dbReference type="Proteomes" id="UP001058744"/>
    </source>
</evidence>
<reference evidence="1" key="1">
    <citation type="submission" date="2022-07" db="EMBL/GenBank/DDBJ databases">
        <title>Complete genome of MD9.</title>
        <authorList>
            <person name="Cao G."/>
        </authorList>
    </citation>
    <scope>NUCLEOTIDE SEQUENCE</scope>
    <source>
        <strain evidence="1">MD9</strain>
    </source>
</reference>
<gene>
    <name evidence="1" type="ORF">NOV18_08800</name>
</gene>
<name>A0AAJ5LMV7_9PSED</name>
<keyword evidence="1" id="KW-0378">Hydrolase</keyword>
<dbReference type="Gene3D" id="2.40.10.120">
    <property type="match status" value="1"/>
</dbReference>
<dbReference type="GO" id="GO:0006508">
    <property type="term" value="P:proteolysis"/>
    <property type="evidence" value="ECO:0007669"/>
    <property type="project" value="UniProtKB-KW"/>
</dbReference>
<dbReference type="EMBL" id="CP101700">
    <property type="protein sequence ID" value="UUC20563.1"/>
    <property type="molecule type" value="Genomic_DNA"/>
</dbReference>
<proteinExistence type="predicted"/>
<dbReference type="GO" id="GO:0008233">
    <property type="term" value="F:peptidase activity"/>
    <property type="evidence" value="ECO:0007669"/>
    <property type="project" value="UniProtKB-KW"/>
</dbReference>
<evidence type="ECO:0000313" key="1">
    <source>
        <dbReference type="EMBL" id="UUC20563.1"/>
    </source>
</evidence>
<dbReference type="RefSeq" id="WP_256382024.1">
    <property type="nucleotide sequence ID" value="NZ_CP101700.1"/>
</dbReference>
<sequence length="243" mass="27190">MNISPPLMELHDSLLGMVHPVIIYSGDELYPYYGVGTGFTVEWSKNVYLISAKHVWVNQGAKSENVKIFLRTGMEMRFDREAVMKDDYSPSGDLLVLRIYPDDINALSSNGLYWMDIGITIADENSEKECNYFICGYPDSERSYDYDERKFSGTMGFLYGKSTSPQVPGLESLKLIGTYAPELRGYSGSPVIRYANSQMEFSGMVVAGSGVSGIVNYIPAQAIAELLFDIEGMECRQDYLNSK</sequence>